<reference evidence="2 3" key="1">
    <citation type="submission" date="2015-01" db="EMBL/GenBank/DDBJ databases">
        <title>Deinococcus puniceus/DY1/ whole genome sequencing.</title>
        <authorList>
            <person name="Kim M.K."/>
            <person name="Srinivasan S."/>
            <person name="Lee J.-J."/>
        </authorList>
    </citation>
    <scope>NUCLEOTIDE SEQUENCE [LARGE SCALE GENOMIC DNA]</scope>
    <source>
        <strain evidence="2 3">DY1</strain>
    </source>
</reference>
<dbReference type="PATRIC" id="fig|1182568.3.peg.676"/>
<dbReference type="OrthoDB" id="2002222at2"/>
<proteinExistence type="predicted"/>
<dbReference type="AlphaFoldDB" id="A0A172T7L5"/>
<name>A0A172T7L5_9DEIO</name>
<dbReference type="RefSeq" id="WP_064013997.1">
    <property type="nucleotide sequence ID" value="NZ_CP011387.1"/>
</dbReference>
<dbReference type="PANTHER" id="PTHR41271:SF1">
    <property type="entry name" value="DUF402 DOMAIN-CONTAINING PROTEIN"/>
    <property type="match status" value="1"/>
</dbReference>
<dbReference type="PANTHER" id="PTHR41271">
    <property type="entry name" value="DUF402 DOMAIN-CONTAINING PROTEIN"/>
    <property type="match status" value="1"/>
</dbReference>
<organism evidence="2 3">
    <name type="scientific">Deinococcus puniceus</name>
    <dbReference type="NCBI Taxonomy" id="1182568"/>
    <lineage>
        <taxon>Bacteria</taxon>
        <taxon>Thermotogati</taxon>
        <taxon>Deinococcota</taxon>
        <taxon>Deinococci</taxon>
        <taxon>Deinococcales</taxon>
        <taxon>Deinococcaceae</taxon>
        <taxon>Deinococcus</taxon>
    </lineage>
</organism>
<gene>
    <name evidence="2" type="ORF">SU48_03225</name>
</gene>
<dbReference type="SUPFAM" id="SSF159234">
    <property type="entry name" value="FomD-like"/>
    <property type="match status" value="1"/>
</dbReference>
<accession>A0A172T7L5</accession>
<sequence length="186" mass="20302">MKRKIFDLRPWARVTAHTQTQTVIPGYVILDFTAHTVIRPLDVPRPAGEGIVRVLDNGFRWVRAHPTGTGEGVMGSALTVQLDETGRPVQFYADIHTGEGVGEDGLPWHDDLYLDVIAEPQGGGWGVAHTNIIDAEDLEEAVAAGLVTPELAEVTWAQARAVEAELHAGTYAPLAVLQRYLEDPYT</sequence>
<evidence type="ECO:0000313" key="2">
    <source>
        <dbReference type="EMBL" id="ANE42942.1"/>
    </source>
</evidence>
<keyword evidence="3" id="KW-1185">Reference proteome</keyword>
<dbReference type="Gene3D" id="2.40.380.10">
    <property type="entry name" value="FomD-like"/>
    <property type="match status" value="1"/>
</dbReference>
<evidence type="ECO:0000313" key="3">
    <source>
        <dbReference type="Proteomes" id="UP000077363"/>
    </source>
</evidence>
<dbReference type="EMBL" id="CP011387">
    <property type="protein sequence ID" value="ANE42942.1"/>
    <property type="molecule type" value="Genomic_DNA"/>
</dbReference>
<dbReference type="Proteomes" id="UP000077363">
    <property type="component" value="Chromosome"/>
</dbReference>
<feature type="domain" description="DUF402" evidence="1">
    <location>
        <begin position="79"/>
        <end position="170"/>
    </location>
</feature>
<dbReference type="Pfam" id="PF04167">
    <property type="entry name" value="DUF402"/>
    <property type="match status" value="1"/>
</dbReference>
<dbReference type="InterPro" id="IPR035930">
    <property type="entry name" value="FomD-like_sf"/>
</dbReference>
<dbReference type="KEGG" id="dpu:SU48_03225"/>
<dbReference type="InterPro" id="IPR007295">
    <property type="entry name" value="DUF402"/>
</dbReference>
<dbReference type="STRING" id="1182568.SU48_03225"/>
<evidence type="ECO:0000259" key="1">
    <source>
        <dbReference type="Pfam" id="PF04167"/>
    </source>
</evidence>
<protein>
    <recommendedName>
        <fullName evidence="1">DUF402 domain-containing protein</fullName>
    </recommendedName>
</protein>